<keyword evidence="1" id="KW-0472">Membrane</keyword>
<dbReference type="AlphaFoldDB" id="A0A1I0RFU0"/>
<proteinExistence type="predicted"/>
<dbReference type="EMBL" id="FOIZ01000002">
    <property type="protein sequence ID" value="SEW39648.1"/>
    <property type="molecule type" value="Genomic_DNA"/>
</dbReference>
<keyword evidence="4" id="KW-1185">Reference proteome</keyword>
<organism evidence="3 4">
    <name type="scientific">Cognatiyoonia koreensis</name>
    <dbReference type="NCBI Taxonomy" id="364200"/>
    <lineage>
        <taxon>Bacteria</taxon>
        <taxon>Pseudomonadati</taxon>
        <taxon>Pseudomonadota</taxon>
        <taxon>Alphaproteobacteria</taxon>
        <taxon>Rhodobacterales</taxon>
        <taxon>Paracoccaceae</taxon>
        <taxon>Cognatiyoonia</taxon>
    </lineage>
</organism>
<evidence type="ECO:0000259" key="2">
    <source>
        <dbReference type="Pfam" id="PF12146"/>
    </source>
</evidence>
<dbReference type="PANTHER" id="PTHR43194">
    <property type="entry name" value="HYDROLASE ALPHA/BETA FOLD FAMILY"/>
    <property type="match status" value="1"/>
</dbReference>
<dbReference type="PRINTS" id="PR00111">
    <property type="entry name" value="ABHYDROLASE"/>
</dbReference>
<dbReference type="PANTHER" id="PTHR43194:SF2">
    <property type="entry name" value="PEROXISOMAL MEMBRANE PROTEIN LPX1"/>
    <property type="match status" value="1"/>
</dbReference>
<dbReference type="Gene3D" id="3.40.50.1820">
    <property type="entry name" value="alpha/beta hydrolase"/>
    <property type="match status" value="1"/>
</dbReference>
<name>A0A1I0RFU0_9RHOB</name>
<evidence type="ECO:0000313" key="4">
    <source>
        <dbReference type="Proteomes" id="UP000199167"/>
    </source>
</evidence>
<dbReference type="InterPro" id="IPR022742">
    <property type="entry name" value="Hydrolase_4"/>
</dbReference>
<keyword evidence="1" id="KW-0812">Transmembrane</keyword>
<dbReference type="InterPro" id="IPR000073">
    <property type="entry name" value="AB_hydrolase_1"/>
</dbReference>
<keyword evidence="1" id="KW-1133">Transmembrane helix</keyword>
<dbReference type="InterPro" id="IPR029058">
    <property type="entry name" value="AB_hydrolase_fold"/>
</dbReference>
<feature type="domain" description="Serine aminopeptidase S33" evidence="2">
    <location>
        <begin position="60"/>
        <end position="288"/>
    </location>
</feature>
<dbReference type="SUPFAM" id="SSF53474">
    <property type="entry name" value="alpha/beta-Hydrolases"/>
    <property type="match status" value="1"/>
</dbReference>
<dbReference type="OrthoDB" id="7267294at2"/>
<evidence type="ECO:0000256" key="1">
    <source>
        <dbReference type="SAM" id="Phobius"/>
    </source>
</evidence>
<dbReference type="STRING" id="364200.SAMN04488515_2617"/>
<feature type="transmembrane region" description="Helical" evidence="1">
    <location>
        <begin position="6"/>
        <end position="23"/>
    </location>
</feature>
<accession>A0A1I0RFU0</accession>
<evidence type="ECO:0000313" key="3">
    <source>
        <dbReference type="EMBL" id="SEW39648.1"/>
    </source>
</evidence>
<gene>
    <name evidence="3" type="ORF">SAMN04488515_2617</name>
</gene>
<dbReference type="RefSeq" id="WP_089995533.1">
    <property type="nucleotide sequence ID" value="NZ_FOIZ01000002.1"/>
</dbReference>
<protein>
    <submittedName>
        <fullName evidence="3">Pimeloyl-ACP methyl ester carboxylesterase</fullName>
    </submittedName>
</protein>
<dbReference type="Pfam" id="PF12146">
    <property type="entry name" value="Hydrolase_4"/>
    <property type="match status" value="1"/>
</dbReference>
<dbReference type="InterPro" id="IPR050228">
    <property type="entry name" value="Carboxylesterase_BioH"/>
</dbReference>
<sequence>MGIVWILIGIVAALVILSIMLERQRHPIGKAERKGAPGKFAELSQGITYYRWHGPVRGPVLVAIHGLTTPSIVFDVIAGGLGAMGYRVLTYDLYGRGLSDAPGGEQNRDFLLQQLDDLLEHQNLNEDLTLLGYSMGGSIATAFTETQSHRVKRLILLATAGADMNESGFSRFCRRYPVIGDWVHNLIGAARMRRAISAEAEASEVDGVKRAQRDQLGRRGFLPAVLSSRRGMLAETQKEAHQTIGRADVPVIAIWGEADDVIPISALGTIAQWNRNARQETIPGAGHGMPYTHATAVIEKLRAILIEVD</sequence>
<reference evidence="3 4" key="1">
    <citation type="submission" date="2016-10" db="EMBL/GenBank/DDBJ databases">
        <authorList>
            <person name="de Groot N.N."/>
        </authorList>
    </citation>
    <scope>NUCLEOTIDE SEQUENCE [LARGE SCALE GENOMIC DNA]</scope>
    <source>
        <strain evidence="3 4">DSM 17925</strain>
    </source>
</reference>
<dbReference type="Proteomes" id="UP000199167">
    <property type="component" value="Unassembled WGS sequence"/>
</dbReference>